<organism evidence="1 2">
    <name type="scientific">Cuscuta epithymum</name>
    <dbReference type="NCBI Taxonomy" id="186058"/>
    <lineage>
        <taxon>Eukaryota</taxon>
        <taxon>Viridiplantae</taxon>
        <taxon>Streptophyta</taxon>
        <taxon>Embryophyta</taxon>
        <taxon>Tracheophyta</taxon>
        <taxon>Spermatophyta</taxon>
        <taxon>Magnoliopsida</taxon>
        <taxon>eudicotyledons</taxon>
        <taxon>Gunneridae</taxon>
        <taxon>Pentapetalae</taxon>
        <taxon>asterids</taxon>
        <taxon>lamiids</taxon>
        <taxon>Solanales</taxon>
        <taxon>Convolvulaceae</taxon>
        <taxon>Cuscuteae</taxon>
        <taxon>Cuscuta</taxon>
        <taxon>Cuscuta subgen. Cuscuta</taxon>
    </lineage>
</organism>
<gene>
    <name evidence="1" type="ORF">CEPIT_LOCUS40019</name>
</gene>
<sequence>MARIISTRPCAICKCLHQHHEHIFDAMNAILRNFPQLITFEGEHGLPTGILNAVTTHSFLSWFLK</sequence>
<proteinExistence type="predicted"/>
<dbReference type="Proteomes" id="UP001152523">
    <property type="component" value="Unassembled WGS sequence"/>
</dbReference>
<name>A0AAV0G4W4_9ASTE</name>
<keyword evidence="2" id="KW-1185">Reference proteome</keyword>
<evidence type="ECO:0000313" key="1">
    <source>
        <dbReference type="EMBL" id="CAH9142594.1"/>
    </source>
</evidence>
<dbReference type="EMBL" id="CAMAPF010001043">
    <property type="protein sequence ID" value="CAH9142594.1"/>
    <property type="molecule type" value="Genomic_DNA"/>
</dbReference>
<protein>
    <submittedName>
        <fullName evidence="1">Uncharacterized protein</fullName>
    </submittedName>
</protein>
<dbReference type="AlphaFoldDB" id="A0AAV0G4W4"/>
<comment type="caution">
    <text evidence="1">The sequence shown here is derived from an EMBL/GenBank/DDBJ whole genome shotgun (WGS) entry which is preliminary data.</text>
</comment>
<accession>A0AAV0G4W4</accession>
<reference evidence="1" key="1">
    <citation type="submission" date="2022-07" db="EMBL/GenBank/DDBJ databases">
        <authorList>
            <person name="Macas J."/>
            <person name="Novak P."/>
            <person name="Neumann P."/>
        </authorList>
    </citation>
    <scope>NUCLEOTIDE SEQUENCE</scope>
</reference>
<evidence type="ECO:0000313" key="2">
    <source>
        <dbReference type="Proteomes" id="UP001152523"/>
    </source>
</evidence>